<evidence type="ECO:0000259" key="3">
    <source>
        <dbReference type="SMART" id="SM00853"/>
    </source>
</evidence>
<dbReference type="InterPro" id="IPR042121">
    <property type="entry name" value="MutL_C_regsub"/>
</dbReference>
<dbReference type="Gene3D" id="3.30.230.10">
    <property type="match status" value="1"/>
</dbReference>
<accession>A0A9Q0K973</accession>
<dbReference type="Pfam" id="PF08676">
    <property type="entry name" value="MutL_C"/>
    <property type="match status" value="1"/>
</dbReference>
<dbReference type="InterPro" id="IPR037198">
    <property type="entry name" value="MutL_C_sf"/>
</dbReference>
<dbReference type="FunFam" id="3.30.1370.100:FF:000007">
    <property type="entry name" value="MUTL protein homolog 3"/>
    <property type="match status" value="1"/>
</dbReference>
<dbReference type="InterPro" id="IPR014790">
    <property type="entry name" value="MutL_C"/>
</dbReference>
<feature type="domain" description="DNA mismatch repair protein S5" evidence="4">
    <location>
        <begin position="214"/>
        <end position="349"/>
    </location>
</feature>
<evidence type="ECO:0000313" key="5">
    <source>
        <dbReference type="EMBL" id="KAJ4966151.1"/>
    </source>
</evidence>
<dbReference type="InterPro" id="IPR014762">
    <property type="entry name" value="DNA_mismatch_repair_CS"/>
</dbReference>
<dbReference type="SUPFAM" id="SSF54211">
    <property type="entry name" value="Ribosomal protein S5 domain 2-like"/>
    <property type="match status" value="1"/>
</dbReference>
<feature type="domain" description="MutL C-terminal dimerisation" evidence="3">
    <location>
        <begin position="1088"/>
        <end position="1248"/>
    </location>
</feature>
<sequence length="1325" mass="148910">MRSIKHLRSSVHSSLRSSVILFDLTRVVEELIFNSLDAGAAKVSVALGIGACFVKVEDDGSGITRDGLVLLGERYVTSKLHHLAEMDAASRSFGFRGEALGSLSDLSLLEIITKAHGRPSGYRKVIKGCKCLYLGIDSHRQDAGTTVIVRELFYNQPVRRKCMQSSPKKVLHSVKKCVLRIALVHPHVSFKVINIESEEEILCTPSSFSPLSLVMSSFGFEVSNSLHQLSFSEGALKLSGYLSSPGDSFPMKVLQYVYINSRFVCKGPIHKLLNNLASSYKCLDLWKRETESQYGKRSRPQDYPAYILNLCCPKSSYDLTFEPSKTIVEFKDWVPVLAFIEQAIKKLWQQIPIQGEDIVHAYEASGGYEICREDDKIALPAYDMSLKSEAAKKKCRTRYDLIDVSPYSCPLDVQSEEYDLMFHHKNHNTPLRKLHRNTPCIEGQNTKTGYDHYCGYANHMPKFSPEGYSHTWTLGNNVFPSIDNVMKDELIVAESSLEYVQGSISNSGWGNESPEADANISRGSTRWLSTCNSQFKYRNSMRGVTFPSDSPNSRKIPLLGHCSLLRNVPYEGSLNTSHEEFECSSLRNVPYEGSLYTSHEEFEVHLDDFKTKTKPSDSRKMINDLDADNSSQSFDFCWKASWQDRPETSQLSSGSIKKCSTATELDLSPRDFIKPYPSASDKMMGGLDAEISQQGYDFSWKSIWQDKAETSQLSSSSIAKCSPTTQLDVLPGDFMKPSPSDWEYLDEENDLSNDSLLQVGERGSNHQSINSEWPYKSSDSVSCDAPWKGEHFSGEYACRNNFRSTNSAMYALSENGEGKDEHKVFGYDTMQNSPTEEACPTSSWLHDIVCREIFSDKSTDVKEWLGLHSSMTDYSYNCTVPMRPFPSPCYNNKGDDERDLGSQKCVQYHVNKGHSRRSHSAPPFYKGYKKFSTVYNHMTTTAEPDAWIVHDAITLPEANKFKPSSESCGVSEQHFDPNLSDSCFYMGTIKETMQNGKQNIHGIPKITQVEKINNPDALQDLITDCPEDSKPSETKWCNSHLQATGGNESENLHGLNDILDVSSGILQLASGSLVPESIERDCLEDAKILLQLDKKFIPIMAGGTLTLIDQHAADERIRLEELRRKVLSGEEKTVAYLDSEQELVLPEIGYQLLHNYAEQIKNWGWICNIHTNVSRSFMKNMNLLNRQSSTITLIAVPCILGVNLTDKDLLEFLEQLAETDGSSTMPPSILRVLNFKACRGAIMFGDSLLPSECSLIVEELKQTSLCFQCAHGRPTTVPLVNLEALHKQIAELQLWNDNSNGLWHGLHRHKLSLERAKQRLRSARD</sequence>
<comment type="similarity">
    <text evidence="1">Belongs to the DNA mismatch repair MutL/HexB family.</text>
</comment>
<dbReference type="SUPFAM" id="SSF55874">
    <property type="entry name" value="ATPase domain of HSP90 chaperone/DNA topoisomerase II/histidine kinase"/>
    <property type="match status" value="1"/>
</dbReference>
<dbReference type="Pfam" id="PF13589">
    <property type="entry name" value="HATPase_c_3"/>
    <property type="match status" value="1"/>
</dbReference>
<dbReference type="SMART" id="SM01340">
    <property type="entry name" value="DNA_mis_repair"/>
    <property type="match status" value="1"/>
</dbReference>
<protein>
    <recommendedName>
        <fullName evidence="7">DNA mismatch repair protein MLH3</fullName>
    </recommendedName>
</protein>
<dbReference type="InterPro" id="IPR042120">
    <property type="entry name" value="MutL_C_dimsub"/>
</dbReference>
<evidence type="ECO:0000259" key="4">
    <source>
        <dbReference type="SMART" id="SM01340"/>
    </source>
</evidence>
<keyword evidence="2" id="KW-0227">DNA damage</keyword>
<dbReference type="GO" id="GO:0030983">
    <property type="term" value="F:mismatched DNA binding"/>
    <property type="evidence" value="ECO:0007669"/>
    <property type="project" value="InterPro"/>
</dbReference>
<dbReference type="InterPro" id="IPR014721">
    <property type="entry name" value="Ribsml_uS5_D2-typ_fold_subgr"/>
</dbReference>
<evidence type="ECO:0008006" key="7">
    <source>
        <dbReference type="Google" id="ProtNLM"/>
    </source>
</evidence>
<dbReference type="NCBIfam" id="TIGR00585">
    <property type="entry name" value="mutl"/>
    <property type="match status" value="1"/>
</dbReference>
<dbReference type="GO" id="GO:0032300">
    <property type="term" value="C:mismatch repair complex"/>
    <property type="evidence" value="ECO:0007669"/>
    <property type="project" value="InterPro"/>
</dbReference>
<name>A0A9Q0K973_9MAGN</name>
<dbReference type="GO" id="GO:0005524">
    <property type="term" value="F:ATP binding"/>
    <property type="evidence" value="ECO:0007669"/>
    <property type="project" value="InterPro"/>
</dbReference>
<dbReference type="InterPro" id="IPR013507">
    <property type="entry name" value="DNA_mismatch_S5_2-like"/>
</dbReference>
<dbReference type="GO" id="GO:0006298">
    <property type="term" value="P:mismatch repair"/>
    <property type="evidence" value="ECO:0007669"/>
    <property type="project" value="InterPro"/>
</dbReference>
<gene>
    <name evidence="5" type="ORF">NE237_018000</name>
</gene>
<dbReference type="EMBL" id="JAMYWD010000007">
    <property type="protein sequence ID" value="KAJ4966151.1"/>
    <property type="molecule type" value="Genomic_DNA"/>
</dbReference>
<dbReference type="PANTHER" id="PTHR10073:SF47">
    <property type="entry name" value="DNA MISMATCH REPAIR PROTEIN MLH3"/>
    <property type="match status" value="1"/>
</dbReference>
<evidence type="ECO:0000256" key="1">
    <source>
        <dbReference type="ARBA" id="ARBA00006082"/>
    </source>
</evidence>
<dbReference type="InterPro" id="IPR038973">
    <property type="entry name" value="MutL/Mlh/Pms-like"/>
</dbReference>
<evidence type="ECO:0000256" key="2">
    <source>
        <dbReference type="ARBA" id="ARBA00022763"/>
    </source>
</evidence>
<dbReference type="InterPro" id="IPR036890">
    <property type="entry name" value="HATPase_C_sf"/>
</dbReference>
<dbReference type="Pfam" id="PF01119">
    <property type="entry name" value="DNA_mis_repair"/>
    <property type="match status" value="1"/>
</dbReference>
<dbReference type="Gene3D" id="3.30.565.10">
    <property type="entry name" value="Histidine kinase-like ATPase, C-terminal domain"/>
    <property type="match status" value="1"/>
</dbReference>
<comment type="caution">
    <text evidence="5">The sequence shown here is derived from an EMBL/GenBank/DDBJ whole genome shotgun (WGS) entry which is preliminary data.</text>
</comment>
<dbReference type="Proteomes" id="UP001141806">
    <property type="component" value="Unassembled WGS sequence"/>
</dbReference>
<dbReference type="InterPro" id="IPR020568">
    <property type="entry name" value="Ribosomal_Su5_D2-typ_SF"/>
</dbReference>
<dbReference type="SMART" id="SM00853">
    <property type="entry name" value="MutL_C"/>
    <property type="match status" value="1"/>
</dbReference>
<reference evidence="5" key="1">
    <citation type="journal article" date="2023" name="Plant J.">
        <title>The genome of the king protea, Protea cynaroides.</title>
        <authorList>
            <person name="Chang J."/>
            <person name="Duong T.A."/>
            <person name="Schoeman C."/>
            <person name="Ma X."/>
            <person name="Roodt D."/>
            <person name="Barker N."/>
            <person name="Li Z."/>
            <person name="Van de Peer Y."/>
            <person name="Mizrachi E."/>
        </authorList>
    </citation>
    <scope>NUCLEOTIDE SEQUENCE</scope>
    <source>
        <tissue evidence="5">Young leaves</tissue>
    </source>
</reference>
<dbReference type="Gene3D" id="3.30.1370.100">
    <property type="entry name" value="MutL, C-terminal domain, regulatory subdomain"/>
    <property type="match status" value="1"/>
</dbReference>
<proteinExistence type="inferred from homology"/>
<evidence type="ECO:0000313" key="6">
    <source>
        <dbReference type="Proteomes" id="UP001141806"/>
    </source>
</evidence>
<dbReference type="InterPro" id="IPR002099">
    <property type="entry name" value="MutL/Mlh/PMS"/>
</dbReference>
<dbReference type="GO" id="GO:0016887">
    <property type="term" value="F:ATP hydrolysis activity"/>
    <property type="evidence" value="ECO:0007669"/>
    <property type="project" value="InterPro"/>
</dbReference>
<dbReference type="GO" id="GO:0140664">
    <property type="term" value="F:ATP-dependent DNA damage sensor activity"/>
    <property type="evidence" value="ECO:0007669"/>
    <property type="project" value="InterPro"/>
</dbReference>
<organism evidence="5 6">
    <name type="scientific">Protea cynaroides</name>
    <dbReference type="NCBI Taxonomy" id="273540"/>
    <lineage>
        <taxon>Eukaryota</taxon>
        <taxon>Viridiplantae</taxon>
        <taxon>Streptophyta</taxon>
        <taxon>Embryophyta</taxon>
        <taxon>Tracheophyta</taxon>
        <taxon>Spermatophyta</taxon>
        <taxon>Magnoliopsida</taxon>
        <taxon>Proteales</taxon>
        <taxon>Proteaceae</taxon>
        <taxon>Protea</taxon>
    </lineage>
</organism>
<dbReference type="SUPFAM" id="SSF118116">
    <property type="entry name" value="DNA mismatch repair protein MutL"/>
    <property type="match status" value="1"/>
</dbReference>
<keyword evidence="6" id="KW-1185">Reference proteome</keyword>
<dbReference type="OrthoDB" id="429932at2759"/>
<dbReference type="PROSITE" id="PS00058">
    <property type="entry name" value="DNA_MISMATCH_REPAIR_1"/>
    <property type="match status" value="1"/>
</dbReference>
<dbReference type="PANTHER" id="PTHR10073">
    <property type="entry name" value="DNA MISMATCH REPAIR PROTEIN MLH, PMS, MUTL"/>
    <property type="match status" value="1"/>
</dbReference>
<dbReference type="Gene3D" id="3.30.1540.20">
    <property type="entry name" value="MutL, C-terminal domain, dimerisation subdomain"/>
    <property type="match status" value="1"/>
</dbReference>